<proteinExistence type="predicted"/>
<feature type="compositionally biased region" description="Acidic residues" evidence="1">
    <location>
        <begin position="445"/>
        <end position="458"/>
    </location>
</feature>
<name>A0ABD3NLF1_9STRA</name>
<evidence type="ECO:0000313" key="3">
    <source>
        <dbReference type="Proteomes" id="UP001530400"/>
    </source>
</evidence>
<sequence>QSKVSFADEVATLVGSQSSAQTFPSLLEGENQDSVNPPPAEREEPGVLPLWDRLPSIQDVISGLKTHPRVQPILDTPGVLVNTELRDWFIGYFFSHEPDVDEDFWTVAWESMYSAIFDNTPSVQSEVKSCKDNYLHDIDYLVSSHFSERPFPLFEGPTPDDFTVKLQGLSNAIGWVFTDQFESLITTPRGKKVVPVQTQVNECLDSLEFKPIGKYFEKGVEKNVYYCAGCLCHAGETAASRRSTDLGKCIGAVTTHVATTEEAVAIVKRRLPEGLASLVDKRAVHGCLSYPNIRFYSLIAKIEYCYSKLATPYNLMLFGGRVLATICDCMVNHEILFEHFASLYDHNSGYYKQTIRDAFAFYVKVYSNLRLKDLCRKYNSRLHKTTTVGLRQSLACKRGSEKKRGKGKATAKKRKRRKQPEPVIESEEDLHSALVEIAEEGVGAADDEREDVDNEDNE</sequence>
<organism evidence="2 3">
    <name type="scientific">Cyclotella atomus</name>
    <dbReference type="NCBI Taxonomy" id="382360"/>
    <lineage>
        <taxon>Eukaryota</taxon>
        <taxon>Sar</taxon>
        <taxon>Stramenopiles</taxon>
        <taxon>Ochrophyta</taxon>
        <taxon>Bacillariophyta</taxon>
        <taxon>Coscinodiscophyceae</taxon>
        <taxon>Thalassiosirophycidae</taxon>
        <taxon>Stephanodiscales</taxon>
        <taxon>Stephanodiscaceae</taxon>
        <taxon>Cyclotella</taxon>
    </lineage>
</organism>
<accession>A0ABD3NLF1</accession>
<feature type="region of interest" description="Disordered" evidence="1">
    <location>
        <begin position="397"/>
        <end position="430"/>
    </location>
</feature>
<evidence type="ECO:0000313" key="2">
    <source>
        <dbReference type="EMBL" id="KAL3776657.1"/>
    </source>
</evidence>
<comment type="caution">
    <text evidence="2">The sequence shown here is derived from an EMBL/GenBank/DDBJ whole genome shotgun (WGS) entry which is preliminary data.</text>
</comment>
<feature type="region of interest" description="Disordered" evidence="1">
    <location>
        <begin position="439"/>
        <end position="458"/>
    </location>
</feature>
<dbReference type="AlphaFoldDB" id="A0ABD3NLF1"/>
<evidence type="ECO:0008006" key="4">
    <source>
        <dbReference type="Google" id="ProtNLM"/>
    </source>
</evidence>
<evidence type="ECO:0000256" key="1">
    <source>
        <dbReference type="SAM" id="MobiDB-lite"/>
    </source>
</evidence>
<keyword evidence="3" id="KW-1185">Reference proteome</keyword>
<feature type="compositionally biased region" description="Basic residues" evidence="1">
    <location>
        <begin position="400"/>
        <end position="418"/>
    </location>
</feature>
<reference evidence="2 3" key="1">
    <citation type="submission" date="2024-10" db="EMBL/GenBank/DDBJ databases">
        <title>Updated reference genomes for cyclostephanoid diatoms.</title>
        <authorList>
            <person name="Roberts W.R."/>
            <person name="Alverson A.J."/>
        </authorList>
    </citation>
    <scope>NUCLEOTIDE SEQUENCE [LARGE SCALE GENOMIC DNA]</scope>
    <source>
        <strain evidence="2 3">AJA010-31</strain>
    </source>
</reference>
<dbReference type="Proteomes" id="UP001530400">
    <property type="component" value="Unassembled WGS sequence"/>
</dbReference>
<feature type="non-terminal residue" evidence="2">
    <location>
        <position position="1"/>
    </location>
</feature>
<feature type="region of interest" description="Disordered" evidence="1">
    <location>
        <begin position="21"/>
        <end position="44"/>
    </location>
</feature>
<gene>
    <name evidence="2" type="ORF">ACHAWO_000427</name>
</gene>
<protein>
    <recommendedName>
        <fullName evidence="4">Rab-GAP TBC domain-containing protein</fullName>
    </recommendedName>
</protein>
<dbReference type="EMBL" id="JALLPJ020001088">
    <property type="protein sequence ID" value="KAL3776657.1"/>
    <property type="molecule type" value="Genomic_DNA"/>
</dbReference>